<sequence>MYLFTISSSSVLFALGNICFSAFSSKLGATRCGEMAFTRTPCLSRSAAAARTRGQGYDRGLGDAVRRRHDGVAEQPRGAARAEDAPAVRVLGYLGAGVLDARQDGIEVHLHGLLVDVGVDRGHVLVDPRVVVEDVKIASAVGFLGPFDGFGNVRLLADVAEPCASHAGLRAACSTIGAGVILVELLCYLLAGHQLLVGEDDTGAVGDELCGNRPADCTGGSRDDGHLSRKQPAYASSPQSTLILNIIHFEPRLTQILS</sequence>
<evidence type="ECO:0000313" key="2">
    <source>
        <dbReference type="EMBL" id="KAJ1255812.1"/>
    </source>
</evidence>
<keyword evidence="3" id="KW-1185">Reference proteome</keyword>
<feature type="chain" id="PRO_5040916893" evidence="1">
    <location>
        <begin position="17"/>
        <end position="258"/>
    </location>
</feature>
<gene>
    <name evidence="2" type="ORF">BS78_K153900</name>
</gene>
<reference evidence="2 3" key="1">
    <citation type="submission" date="2022-10" db="EMBL/GenBank/DDBJ databases">
        <title>WGS assembly of Paspalum vaginatum 540-79.</title>
        <authorList>
            <person name="Sun G."/>
            <person name="Wase N."/>
            <person name="Shu S."/>
            <person name="Jenkins J."/>
            <person name="Zhou B."/>
            <person name="Torres-Rodriguez J."/>
            <person name="Chen C."/>
            <person name="Sandor L."/>
            <person name="Plott C."/>
            <person name="Yoshinga Y."/>
            <person name="Daum C."/>
            <person name="Qi P."/>
            <person name="Barry K."/>
            <person name="Lipzen A."/>
            <person name="Berry L."/>
            <person name="Pedersen C."/>
            <person name="Gottilla T."/>
            <person name="Foltz A."/>
            <person name="Yu H."/>
            <person name="O'Malley R."/>
            <person name="Zhang C."/>
            <person name="Devos K."/>
            <person name="Sigmon B."/>
            <person name="Yu B."/>
            <person name="Obata T."/>
            <person name="Schmutz J."/>
            <person name="Schnable J."/>
        </authorList>
    </citation>
    <scope>NUCLEOTIDE SEQUENCE [LARGE SCALE GENOMIC DNA]</scope>
    <source>
        <strain evidence="3">cv. 540-79</strain>
    </source>
</reference>
<organism evidence="2 3">
    <name type="scientific">Paspalum vaginatum</name>
    <name type="common">seashore paspalum</name>
    <dbReference type="NCBI Taxonomy" id="158149"/>
    <lineage>
        <taxon>Eukaryota</taxon>
        <taxon>Viridiplantae</taxon>
        <taxon>Streptophyta</taxon>
        <taxon>Embryophyta</taxon>
        <taxon>Tracheophyta</taxon>
        <taxon>Spermatophyta</taxon>
        <taxon>Magnoliopsida</taxon>
        <taxon>Liliopsida</taxon>
        <taxon>Poales</taxon>
        <taxon>Poaceae</taxon>
        <taxon>PACMAD clade</taxon>
        <taxon>Panicoideae</taxon>
        <taxon>Andropogonodae</taxon>
        <taxon>Paspaleae</taxon>
        <taxon>Paspalinae</taxon>
        <taxon>Paspalum</taxon>
    </lineage>
</organism>
<comment type="caution">
    <text evidence="2">The sequence shown here is derived from an EMBL/GenBank/DDBJ whole genome shotgun (WGS) entry which is preliminary data.</text>
</comment>
<evidence type="ECO:0000256" key="1">
    <source>
        <dbReference type="SAM" id="SignalP"/>
    </source>
</evidence>
<proteinExistence type="predicted"/>
<evidence type="ECO:0000313" key="3">
    <source>
        <dbReference type="Proteomes" id="UP001164776"/>
    </source>
</evidence>
<dbReference type="Proteomes" id="UP001164776">
    <property type="component" value="Unassembled WGS sequence"/>
</dbReference>
<dbReference type="EMBL" id="MU629634">
    <property type="protein sequence ID" value="KAJ1255812.1"/>
    <property type="molecule type" value="Genomic_DNA"/>
</dbReference>
<accession>A0A9W7XBY0</accession>
<keyword evidence="1" id="KW-0732">Signal</keyword>
<protein>
    <submittedName>
        <fullName evidence="2">Uncharacterized protein</fullName>
    </submittedName>
</protein>
<feature type="signal peptide" evidence="1">
    <location>
        <begin position="1"/>
        <end position="16"/>
    </location>
</feature>
<dbReference type="AlphaFoldDB" id="A0A9W7XBY0"/>
<name>A0A9W7XBY0_9POAL</name>